<dbReference type="InterPro" id="IPR011990">
    <property type="entry name" value="TPR-like_helical_dom_sf"/>
</dbReference>
<accession>A0ABQ5QVV0</accession>
<dbReference type="SUPFAM" id="SSF52540">
    <property type="entry name" value="P-loop containing nucleoside triphosphate hydrolases"/>
    <property type="match status" value="1"/>
</dbReference>
<comment type="caution">
    <text evidence="3">The sequence shown here is derived from an EMBL/GenBank/DDBJ whole genome shotgun (WGS) entry which is preliminary data.</text>
</comment>
<dbReference type="PRINTS" id="PR00364">
    <property type="entry name" value="DISEASERSIST"/>
</dbReference>
<feature type="repeat" description="TPR" evidence="1">
    <location>
        <begin position="680"/>
        <end position="713"/>
    </location>
</feature>
<gene>
    <name evidence="3" type="ORF">Pa4123_39710</name>
</gene>
<keyword evidence="4" id="KW-1185">Reference proteome</keyword>
<reference evidence="3" key="1">
    <citation type="submission" date="2022-12" db="EMBL/GenBank/DDBJ databases">
        <title>New Phytohabitans aurantiacus sp. RD004123 nov., an actinomycete isolated from soil.</title>
        <authorList>
            <person name="Triningsih D.W."/>
            <person name="Harunari E."/>
            <person name="Igarashi Y."/>
        </authorList>
    </citation>
    <scope>NUCLEOTIDE SEQUENCE</scope>
    <source>
        <strain evidence="3">RD004123</strain>
    </source>
</reference>
<dbReference type="SUPFAM" id="SSF47413">
    <property type="entry name" value="lambda repressor-like DNA-binding domains"/>
    <property type="match status" value="1"/>
</dbReference>
<dbReference type="Proteomes" id="UP001144280">
    <property type="component" value="Unassembled WGS sequence"/>
</dbReference>
<dbReference type="InterPro" id="IPR001387">
    <property type="entry name" value="Cro/C1-type_HTH"/>
</dbReference>
<dbReference type="Pfam" id="PF13560">
    <property type="entry name" value="HTH_31"/>
    <property type="match status" value="1"/>
</dbReference>
<dbReference type="SUPFAM" id="SSF48452">
    <property type="entry name" value="TPR-like"/>
    <property type="match status" value="2"/>
</dbReference>
<keyword evidence="1" id="KW-0802">TPR repeat</keyword>
<dbReference type="Gene3D" id="3.40.50.300">
    <property type="entry name" value="P-loop containing nucleotide triphosphate hydrolases"/>
    <property type="match status" value="1"/>
</dbReference>
<dbReference type="Pfam" id="PF13424">
    <property type="entry name" value="TPR_12"/>
    <property type="match status" value="2"/>
</dbReference>
<name>A0ABQ5QVV0_9ACTN</name>
<dbReference type="EMBL" id="BSDI01000018">
    <property type="protein sequence ID" value="GLH98696.1"/>
    <property type="molecule type" value="Genomic_DNA"/>
</dbReference>
<feature type="domain" description="HTH cro/C1-type" evidence="2">
    <location>
        <begin position="30"/>
        <end position="85"/>
    </location>
</feature>
<dbReference type="Gene3D" id="1.10.260.40">
    <property type="entry name" value="lambda repressor-like DNA-binding domains"/>
    <property type="match status" value="1"/>
</dbReference>
<evidence type="ECO:0000259" key="2">
    <source>
        <dbReference type="PROSITE" id="PS50943"/>
    </source>
</evidence>
<sequence>MTGDFRARGPAGEVGAHVEWGTRRLFGELLRRYRQHRAMTQEELARQAGISARQVRDLETGRTARPRPSTVQLLADALGLADTERERFYQAALAIAPPAPASPPMPSGPPRAIPRQLPTRPARFVGRIRELAKLRGSMPSTDVDGRMPVVAISGPGGIGKSWLALRWAHDNLETFPDGQLYVNLRGFDPVAEPMPAAVALRGFLDALGVPPEAAPAEPEALAGRYRSVAAGRRVLVVLDNARDTAHVTPLLPGGDSATVLVTSRRRLTGLVTTHGAIPVRLGLLDDDEARGLLAGGLGQQAAAEPDSVTDILAHCAGLPLALSIAAARAATHPDLPLAALARQLRDDATRLDYLDTDDLTASLRAVFAASCRALTPDAARVFTLLGLAVGPDIGGAAATSLAGSPPAACRVTMRELTDAHLVEQHAVDRYRLHDLVRVYAAECAQSTVERHDALRRLFDHYAELAEAAERHRDPDEAIEPAEPGDFAKREEAVAWFRAEHAVLVATCQQAAKVGFDRHACRLARSLRFHLEDGGHWDELTAVQGTAIGAARRLGDPAAEGNACDSLARAYARLRRYDEAEAHYRRAVDLFRAVADAVGEAHAQRGLGGLCARHGRHDEAFAHNQRAIDLYQAAGHVSGQAKALNNMAFLSAMSGEHQRALALCEEALGFLTASPHRSPEAAIWGTLGFVHQQRGDHRQAIASYRHAVDITRELGERYNEGYCLCRLAEAYEALGDHSAAREARQRALEIFEEIGHPDADEVRAALS</sequence>
<dbReference type="SMART" id="SM00530">
    <property type="entry name" value="HTH_XRE"/>
    <property type="match status" value="1"/>
</dbReference>
<evidence type="ECO:0000313" key="4">
    <source>
        <dbReference type="Proteomes" id="UP001144280"/>
    </source>
</evidence>
<dbReference type="PANTHER" id="PTHR47691:SF3">
    <property type="entry name" value="HTH-TYPE TRANSCRIPTIONAL REGULATOR RV0890C-RELATED"/>
    <property type="match status" value="1"/>
</dbReference>
<dbReference type="CDD" id="cd00093">
    <property type="entry name" value="HTH_XRE"/>
    <property type="match status" value="1"/>
</dbReference>
<dbReference type="InterPro" id="IPR027417">
    <property type="entry name" value="P-loop_NTPase"/>
</dbReference>
<evidence type="ECO:0000256" key="1">
    <source>
        <dbReference type="PROSITE-ProRule" id="PRU00339"/>
    </source>
</evidence>
<dbReference type="PROSITE" id="PS50943">
    <property type="entry name" value="HTH_CROC1"/>
    <property type="match status" value="1"/>
</dbReference>
<evidence type="ECO:0000313" key="3">
    <source>
        <dbReference type="EMBL" id="GLH98696.1"/>
    </source>
</evidence>
<dbReference type="PANTHER" id="PTHR47691">
    <property type="entry name" value="REGULATOR-RELATED"/>
    <property type="match status" value="1"/>
</dbReference>
<proteinExistence type="predicted"/>
<protein>
    <recommendedName>
        <fullName evidence="2">HTH cro/C1-type domain-containing protein</fullName>
    </recommendedName>
</protein>
<dbReference type="InterPro" id="IPR019734">
    <property type="entry name" value="TPR_rpt"/>
</dbReference>
<organism evidence="3 4">
    <name type="scientific">Phytohabitans aurantiacus</name>
    <dbReference type="NCBI Taxonomy" id="3016789"/>
    <lineage>
        <taxon>Bacteria</taxon>
        <taxon>Bacillati</taxon>
        <taxon>Actinomycetota</taxon>
        <taxon>Actinomycetes</taxon>
        <taxon>Micromonosporales</taxon>
        <taxon>Micromonosporaceae</taxon>
    </lineage>
</organism>
<dbReference type="InterPro" id="IPR010982">
    <property type="entry name" value="Lambda_DNA-bd_dom_sf"/>
</dbReference>
<dbReference type="PROSITE" id="PS50005">
    <property type="entry name" value="TPR"/>
    <property type="match status" value="1"/>
</dbReference>
<dbReference type="Gene3D" id="1.25.40.10">
    <property type="entry name" value="Tetratricopeptide repeat domain"/>
    <property type="match status" value="1"/>
</dbReference>
<dbReference type="SMART" id="SM00028">
    <property type="entry name" value="TPR"/>
    <property type="match status" value="5"/>
</dbReference>